<evidence type="ECO:0000313" key="2">
    <source>
        <dbReference type="Proteomes" id="UP000240509"/>
    </source>
</evidence>
<gene>
    <name evidence="1" type="ORF">C6Y45_14615</name>
</gene>
<comment type="caution">
    <text evidence="1">The sequence shown here is derived from an EMBL/GenBank/DDBJ whole genome shotgun (WGS) entry which is preliminary data.</text>
</comment>
<reference evidence="1 2" key="1">
    <citation type="submission" date="2018-03" db="EMBL/GenBank/DDBJ databases">
        <title>Alkalicoccus saliphilus sp. nov., isolated from a mineral pool.</title>
        <authorList>
            <person name="Zhao B."/>
        </authorList>
    </citation>
    <scope>NUCLEOTIDE SEQUENCE [LARGE SCALE GENOMIC DNA]</scope>
    <source>
        <strain evidence="1 2">6AG</strain>
    </source>
</reference>
<name>A0A2T4U310_9BACI</name>
<dbReference type="AlphaFoldDB" id="A0A2T4U310"/>
<organism evidence="1 2">
    <name type="scientific">Alkalicoccus saliphilus</name>
    <dbReference type="NCBI Taxonomy" id="200989"/>
    <lineage>
        <taxon>Bacteria</taxon>
        <taxon>Bacillati</taxon>
        <taxon>Bacillota</taxon>
        <taxon>Bacilli</taxon>
        <taxon>Bacillales</taxon>
        <taxon>Bacillaceae</taxon>
        <taxon>Alkalicoccus</taxon>
    </lineage>
</organism>
<sequence length="154" mass="18008">MEESLMNSLDSGSAMERLEILEGIWDIEIVFPHPGTEKIHGETAFEWMKGGHFLIQKTKLKDPGAPESLIIIGFDADIALFKMHYFDSRGIDRLYNMTLDKNVWKQWRNNPGFHQRFKGEFNDTLDLIEGVWEKSADKDNWEHDFLLTFRKTSD</sequence>
<protein>
    <recommendedName>
        <fullName evidence="3">DUF1579 domain-containing protein</fullName>
    </recommendedName>
</protein>
<evidence type="ECO:0000313" key="1">
    <source>
        <dbReference type="EMBL" id="PTL37791.1"/>
    </source>
</evidence>
<dbReference type="Proteomes" id="UP000240509">
    <property type="component" value="Unassembled WGS sequence"/>
</dbReference>
<accession>A0A2T4U310</accession>
<proteinExistence type="predicted"/>
<keyword evidence="2" id="KW-1185">Reference proteome</keyword>
<evidence type="ECO:0008006" key="3">
    <source>
        <dbReference type="Google" id="ProtNLM"/>
    </source>
</evidence>
<dbReference type="EMBL" id="PZJJ01000033">
    <property type="protein sequence ID" value="PTL37791.1"/>
    <property type="molecule type" value="Genomic_DNA"/>
</dbReference>